<evidence type="ECO:0000256" key="1">
    <source>
        <dbReference type="SAM" id="MobiDB-lite"/>
    </source>
</evidence>
<proteinExistence type="predicted"/>
<comment type="caution">
    <text evidence="2">The sequence shown here is derived from an EMBL/GenBank/DDBJ whole genome shotgun (WGS) entry which is preliminary data.</text>
</comment>
<organism evidence="2 3">
    <name type="scientific">Culex pipiens pipiens</name>
    <name type="common">Northern house mosquito</name>
    <dbReference type="NCBI Taxonomy" id="38569"/>
    <lineage>
        <taxon>Eukaryota</taxon>
        <taxon>Metazoa</taxon>
        <taxon>Ecdysozoa</taxon>
        <taxon>Arthropoda</taxon>
        <taxon>Hexapoda</taxon>
        <taxon>Insecta</taxon>
        <taxon>Pterygota</taxon>
        <taxon>Neoptera</taxon>
        <taxon>Endopterygota</taxon>
        <taxon>Diptera</taxon>
        <taxon>Nematocera</taxon>
        <taxon>Culicoidea</taxon>
        <taxon>Culicidae</taxon>
        <taxon>Culicinae</taxon>
        <taxon>Culicini</taxon>
        <taxon>Culex</taxon>
        <taxon>Culex</taxon>
    </lineage>
</organism>
<dbReference type="EMBL" id="JBEHCU010006938">
    <property type="protein sequence ID" value="KAL1395896.1"/>
    <property type="molecule type" value="Genomic_DNA"/>
</dbReference>
<feature type="compositionally biased region" description="Polar residues" evidence="1">
    <location>
        <begin position="119"/>
        <end position="130"/>
    </location>
</feature>
<evidence type="ECO:0000313" key="2">
    <source>
        <dbReference type="EMBL" id="KAL1395896.1"/>
    </source>
</evidence>
<feature type="non-terminal residue" evidence="2">
    <location>
        <position position="374"/>
    </location>
</feature>
<dbReference type="AlphaFoldDB" id="A0ABD1D8C2"/>
<gene>
    <name evidence="2" type="ORF">pipiens_020055</name>
</gene>
<evidence type="ECO:0000313" key="3">
    <source>
        <dbReference type="Proteomes" id="UP001562425"/>
    </source>
</evidence>
<dbReference type="Proteomes" id="UP001562425">
    <property type="component" value="Unassembled WGS sequence"/>
</dbReference>
<sequence>MNVQCGESERYYAKNEQLSKNTADFGKMMASVMSMVSFPMMTSLLAADDGGGQGGGKLDFPPNVQQQANRANVFGSGFNGGFAGQGVKPSAEIGRGDVFQSKFNKGTTTYGARGGDGGQEQSRLVSPPSRVSEQVYVSSLGTLSTDPQSGFDPTKSAFLGSQIGRDLLPPKLEIGKPSSTLPAQYPGVGHRQRLNEEIQSLPIPDVEVKLIMAKLLKMWTAAGYAKMPTPSYQPIAPILPPSGVLPPSSTASINSRRILSNAVPNSQIIRTNQVQHNPNPNPVTVQNVYRVNKAFVTPEVYYPNPSYFVPTTTSAVSRVVDDDDDDVMMIVLGTMLIPTDSEWRPRRTGSDEWTCALTTCAHKDSPSHVAIDLS</sequence>
<feature type="region of interest" description="Disordered" evidence="1">
    <location>
        <begin position="107"/>
        <end position="130"/>
    </location>
</feature>
<reference evidence="2 3" key="1">
    <citation type="submission" date="2024-05" db="EMBL/GenBank/DDBJ databases">
        <title>Culex pipiens pipiens assembly and annotation.</title>
        <authorList>
            <person name="Alout H."/>
            <person name="Durand T."/>
        </authorList>
    </citation>
    <scope>NUCLEOTIDE SEQUENCE [LARGE SCALE GENOMIC DNA]</scope>
    <source>
        <strain evidence="2">HA-2024</strain>
        <tissue evidence="2">Whole body</tissue>
    </source>
</reference>
<protein>
    <submittedName>
        <fullName evidence="2">Uncharacterized protein</fullName>
    </submittedName>
</protein>
<accession>A0ABD1D8C2</accession>
<keyword evidence="3" id="KW-1185">Reference proteome</keyword>
<name>A0ABD1D8C2_CULPP</name>